<feature type="transmembrane region" description="Helical" evidence="1">
    <location>
        <begin position="6"/>
        <end position="29"/>
    </location>
</feature>
<keyword evidence="1" id="KW-1133">Transmembrane helix</keyword>
<feature type="transmembrane region" description="Helical" evidence="1">
    <location>
        <begin position="50"/>
        <end position="77"/>
    </location>
</feature>
<reference evidence="3 5" key="2">
    <citation type="submission" date="2018-06" db="EMBL/GenBank/DDBJ databases">
        <authorList>
            <consortium name="Pathogen Informatics"/>
            <person name="Doyle S."/>
        </authorList>
    </citation>
    <scope>NUCLEOTIDE SEQUENCE [LARGE SCALE GENOMIC DNA]</scope>
    <source>
        <strain evidence="3 5">NCTC10338</strain>
    </source>
</reference>
<proteinExistence type="predicted"/>
<evidence type="ECO:0000313" key="5">
    <source>
        <dbReference type="Proteomes" id="UP000255295"/>
    </source>
</evidence>
<evidence type="ECO:0000256" key="1">
    <source>
        <dbReference type="SAM" id="Phobius"/>
    </source>
</evidence>
<organism evidence="2 4">
    <name type="scientific">Lysinibacillus sphaericus</name>
    <name type="common">Bacillus sphaericus</name>
    <dbReference type="NCBI Taxonomy" id="1421"/>
    <lineage>
        <taxon>Bacteria</taxon>
        <taxon>Bacillati</taxon>
        <taxon>Bacillota</taxon>
        <taxon>Bacilli</taxon>
        <taxon>Bacillales</taxon>
        <taxon>Bacillaceae</taxon>
        <taxon>Lysinibacillus</taxon>
    </lineage>
</organism>
<protein>
    <submittedName>
        <fullName evidence="2">Uncharacterized protein</fullName>
    </submittedName>
</protein>
<dbReference type="Proteomes" id="UP000238825">
    <property type="component" value="Chromosome"/>
</dbReference>
<keyword evidence="1" id="KW-0812">Transmembrane</keyword>
<dbReference type="EMBL" id="UFSZ01000001">
    <property type="protein sequence ID" value="SUV17995.1"/>
    <property type="molecule type" value="Genomic_DNA"/>
</dbReference>
<name>A0A2S0JYR7_LYSSH</name>
<gene>
    <name evidence="2" type="ORF">LS41612_08205</name>
    <name evidence="3" type="ORF">NCTC10338_03109</name>
</gene>
<sequence length="92" mass="10489">MLKTAVQAFFCSLVLHILFVFIMYGWSYIKEIFGKVKLGERYVAESHTDVMFVFIGSPIVFIVTSFLGIAIVSAFLIRLTTKFLKTRGVEEN</sequence>
<dbReference type="EMBL" id="CP019980">
    <property type="protein sequence ID" value="AVK96236.1"/>
    <property type="molecule type" value="Genomic_DNA"/>
</dbReference>
<evidence type="ECO:0000313" key="2">
    <source>
        <dbReference type="EMBL" id="AVK96236.1"/>
    </source>
</evidence>
<keyword evidence="1" id="KW-0472">Membrane</keyword>
<evidence type="ECO:0000313" key="4">
    <source>
        <dbReference type="Proteomes" id="UP000238825"/>
    </source>
</evidence>
<accession>A0A2S0JYR7</accession>
<reference evidence="2 4" key="1">
    <citation type="submission" date="2017-03" db="EMBL/GenBank/DDBJ databases">
        <title>The whole genome sequencing and assembly of Lysinibacillus sphaericus DSM 28T strain.</title>
        <authorList>
            <person name="Lee Y.-J."/>
            <person name="Yi H."/>
            <person name="Bahn Y.-S."/>
            <person name="Kim J.F."/>
            <person name="Lee D.-W."/>
        </authorList>
    </citation>
    <scope>NUCLEOTIDE SEQUENCE [LARGE SCALE GENOMIC DNA]</scope>
    <source>
        <strain evidence="2 4">DSM 28</strain>
    </source>
</reference>
<dbReference type="AlphaFoldDB" id="A0A2S0JYR7"/>
<evidence type="ECO:0000313" key="3">
    <source>
        <dbReference type="EMBL" id="SUV17995.1"/>
    </source>
</evidence>
<dbReference type="Proteomes" id="UP000255295">
    <property type="component" value="Unassembled WGS sequence"/>
</dbReference>